<gene>
    <name evidence="2" type="ORF">AWW66_19490</name>
</gene>
<name>A0A136PPB2_9ACTN</name>
<sequence length="366" mass="42045">MTRTPPHREEPGWHSIQIRYHAENKDDLILDAVHPLLTALADAVDQPHLLRHWRRGPHLRINLRTTPQLWAEVVRPTAQRDLTAYLHDNPSTASLREAEHLAAHRRLAVREADHGPLTPWYPDNTVQFEPHEDRQHVLGSPALAGLLADGYARSTALTVDTLAGVRSGAVDRVGHALDLMFAFGHLSVPPISRGYMSFRSHVESFLGYTADPDAVRSTFDERYHRHRPALRDRLHTTRAIVAGSRRDPLVEAWLEIVRRQKALAEPLFTSGAIDLDHLDQRGMELRHRIEFHDILRETTAHRREVLSQVWFRCHRLAINQLYSHLSRIGIVPTQRYLLCHLVARTVEEEYDISPVALARQFVNDRR</sequence>
<comment type="caution">
    <text evidence="2">The sequence shown here is derived from an EMBL/GenBank/DDBJ whole genome shotgun (WGS) entry which is preliminary data.</text>
</comment>
<dbReference type="InterPro" id="IPR054643">
    <property type="entry name" value="TbtD_PbtD_pyrid"/>
</dbReference>
<dbReference type="OrthoDB" id="70280at2"/>
<dbReference type="NCBIfam" id="NF045556">
    <property type="entry name" value="TbtD_PbtD_pyrid"/>
    <property type="match status" value="1"/>
</dbReference>
<evidence type="ECO:0000259" key="1">
    <source>
        <dbReference type="Pfam" id="PF14028"/>
    </source>
</evidence>
<keyword evidence="3" id="KW-1185">Reference proteome</keyword>
<dbReference type="EMBL" id="LRQV01000076">
    <property type="protein sequence ID" value="KXK60305.1"/>
    <property type="molecule type" value="Genomic_DNA"/>
</dbReference>
<feature type="domain" description="Thiopeptide-type bacteriocin biosynthesis" evidence="1">
    <location>
        <begin position="13"/>
        <end position="346"/>
    </location>
</feature>
<dbReference type="Proteomes" id="UP000070620">
    <property type="component" value="Unassembled WGS sequence"/>
</dbReference>
<dbReference type="Pfam" id="PF14028">
    <property type="entry name" value="Lant_dehydr_C"/>
    <property type="match status" value="1"/>
</dbReference>
<dbReference type="RefSeq" id="WP_067368384.1">
    <property type="nucleotide sequence ID" value="NZ_JBIUBN010000034.1"/>
</dbReference>
<evidence type="ECO:0000313" key="2">
    <source>
        <dbReference type="EMBL" id="KXK60305.1"/>
    </source>
</evidence>
<dbReference type="InterPro" id="IPR023809">
    <property type="entry name" value="Thiopep_bacteriocin_synth_dom"/>
</dbReference>
<evidence type="ECO:0000313" key="3">
    <source>
        <dbReference type="Proteomes" id="UP000070620"/>
    </source>
</evidence>
<organism evidence="2 3">
    <name type="scientific">Micromonospora rosaria</name>
    <dbReference type="NCBI Taxonomy" id="47874"/>
    <lineage>
        <taxon>Bacteria</taxon>
        <taxon>Bacillati</taxon>
        <taxon>Actinomycetota</taxon>
        <taxon>Actinomycetes</taxon>
        <taxon>Micromonosporales</taxon>
        <taxon>Micromonosporaceae</taxon>
        <taxon>Micromonospora</taxon>
    </lineage>
</organism>
<protein>
    <recommendedName>
        <fullName evidence="1">Thiopeptide-type bacteriocin biosynthesis domain-containing protein</fullName>
    </recommendedName>
</protein>
<dbReference type="SMR" id="A0A136PPB2"/>
<accession>A0A136PPB2</accession>
<proteinExistence type="predicted"/>
<dbReference type="AlphaFoldDB" id="A0A136PPB2"/>
<reference evidence="2 3" key="1">
    <citation type="submission" date="2016-01" db="EMBL/GenBank/DDBJ databases">
        <title>Whole genome sequence and analysis of Micromonospora rosaria DSM 803, which can produce antibacterial substance rosamicin.</title>
        <authorList>
            <person name="Yang H."/>
            <person name="He X."/>
            <person name="Zhu D."/>
        </authorList>
    </citation>
    <scope>NUCLEOTIDE SEQUENCE [LARGE SCALE GENOMIC DNA]</scope>
    <source>
        <strain evidence="2 3">DSM 803</strain>
    </source>
</reference>